<gene>
    <name evidence="1" type="ORF">BN437_3645</name>
</gene>
<accession>A0A831A5H5</accession>
<evidence type="ECO:0000313" key="1">
    <source>
        <dbReference type="EMBL" id="CCO95544.1"/>
    </source>
</evidence>
<evidence type="ECO:0000313" key="2">
    <source>
        <dbReference type="Proteomes" id="UP000013111"/>
    </source>
</evidence>
<dbReference type="Proteomes" id="UP000013111">
    <property type="component" value="Unassembled WGS sequence"/>
</dbReference>
<protein>
    <submittedName>
        <fullName evidence="1">Uncharacterized protein</fullName>
    </submittedName>
</protein>
<dbReference type="AlphaFoldDB" id="A0A831A5H5"/>
<organism evidence="1 2">
    <name type="scientific">Erwinia amylovora NBRC 12687 = CFBP 1232</name>
    <dbReference type="NCBI Taxonomy" id="1219359"/>
    <lineage>
        <taxon>Bacteria</taxon>
        <taxon>Pseudomonadati</taxon>
        <taxon>Pseudomonadota</taxon>
        <taxon>Gammaproteobacteria</taxon>
        <taxon>Enterobacterales</taxon>
        <taxon>Erwiniaceae</taxon>
        <taxon>Erwinia</taxon>
    </lineage>
</organism>
<name>A0A831A5H5_ERWAM</name>
<reference evidence="1 2" key="2">
    <citation type="submission" date="2013-04" db="EMBL/GenBank/DDBJ databases">
        <title>Comparative genomics of 12 strains of Erwinia amylovora identifies a pan-genome with a large conserved core and provides insights into host specificity.</title>
        <authorList>
            <person name="Mann R.A."/>
            <person name="Smits T.H.M."/>
            <person name="Buehlmann A."/>
            <person name="Blom J."/>
            <person name="Goesmann A."/>
            <person name="Frey J.E."/>
            <person name="Plummer K.M."/>
            <person name="Beer S.V."/>
            <person name="Luck J."/>
            <person name="Duffy B."/>
            <person name="Rodoni B."/>
        </authorList>
    </citation>
    <scope>NUCLEOTIDE SEQUENCE [LARGE SCALE GENOMIC DNA]</scope>
    <source>
        <strain evidence="2">CFBP 1232</strain>
    </source>
</reference>
<dbReference type="EMBL" id="CAPB01000041">
    <property type="protein sequence ID" value="CCO95544.1"/>
    <property type="molecule type" value="Genomic_DNA"/>
</dbReference>
<proteinExistence type="predicted"/>
<comment type="caution">
    <text evidence="1">The sequence shown here is derived from an EMBL/GenBank/DDBJ whole genome shotgun (WGS) entry which is preliminary data.</text>
</comment>
<reference evidence="1 2" key="1">
    <citation type="submission" date="2012-11" db="EMBL/GenBank/DDBJ databases">
        <authorList>
            <person name="Linke B."/>
        </authorList>
    </citation>
    <scope>NUCLEOTIDE SEQUENCE [LARGE SCALE GENOMIC DNA]</scope>
    <source>
        <strain evidence="2">CFBP 1232</strain>
    </source>
</reference>
<sequence length="46" mass="5032">MLYQRLLSINYRHAAALPGRNTLSGIAEKIFATQQQYSVPPAAASI</sequence>